<evidence type="ECO:0000256" key="8">
    <source>
        <dbReference type="ARBA" id="ARBA00048248"/>
    </source>
</evidence>
<dbReference type="EC" id="6.1.1.1" evidence="1"/>
<organism evidence="11 12">
    <name type="scientific">Vitis vinifera</name>
    <name type="common">Grape</name>
    <dbReference type="NCBI Taxonomy" id="29760"/>
    <lineage>
        <taxon>Eukaryota</taxon>
        <taxon>Viridiplantae</taxon>
        <taxon>Streptophyta</taxon>
        <taxon>Embryophyta</taxon>
        <taxon>Tracheophyta</taxon>
        <taxon>Spermatophyta</taxon>
        <taxon>Magnoliopsida</taxon>
        <taxon>eudicotyledons</taxon>
        <taxon>Gunneridae</taxon>
        <taxon>Pentapetalae</taxon>
        <taxon>rosids</taxon>
        <taxon>Vitales</taxon>
        <taxon>Vitaceae</taxon>
        <taxon>Viteae</taxon>
        <taxon>Vitis</taxon>
    </lineage>
</organism>
<evidence type="ECO:0000256" key="10">
    <source>
        <dbReference type="SAM" id="MobiDB-lite"/>
    </source>
</evidence>
<dbReference type="SUPFAM" id="SSF52374">
    <property type="entry name" value="Nucleotidylyl transferase"/>
    <property type="match status" value="1"/>
</dbReference>
<name>A0ABY9BHJ9_VITVI</name>
<dbReference type="EMBL" id="CP126649">
    <property type="protein sequence ID" value="WJZ82189.1"/>
    <property type="molecule type" value="Genomic_DNA"/>
</dbReference>
<keyword evidence="6 9" id="KW-0030">Aminoacyl-tRNA synthetase</keyword>
<evidence type="ECO:0000256" key="1">
    <source>
        <dbReference type="ARBA" id="ARBA00013160"/>
    </source>
</evidence>
<comment type="catalytic activity">
    <reaction evidence="8">
        <text>tRNA(Tyr) + L-tyrosine + ATP = L-tyrosyl-tRNA(Tyr) + AMP + diphosphate + H(+)</text>
        <dbReference type="Rhea" id="RHEA:10220"/>
        <dbReference type="Rhea" id="RHEA-COMP:9706"/>
        <dbReference type="Rhea" id="RHEA-COMP:9707"/>
        <dbReference type="ChEBI" id="CHEBI:15378"/>
        <dbReference type="ChEBI" id="CHEBI:30616"/>
        <dbReference type="ChEBI" id="CHEBI:33019"/>
        <dbReference type="ChEBI" id="CHEBI:58315"/>
        <dbReference type="ChEBI" id="CHEBI:78442"/>
        <dbReference type="ChEBI" id="CHEBI:78536"/>
        <dbReference type="ChEBI" id="CHEBI:456215"/>
        <dbReference type="EC" id="6.1.1.1"/>
    </reaction>
</comment>
<feature type="compositionally biased region" description="Polar residues" evidence="10">
    <location>
        <begin position="1"/>
        <end position="31"/>
    </location>
</feature>
<dbReference type="PIRSF" id="PIRSF006588">
    <property type="entry name" value="TyrRS_arch_euk"/>
    <property type="match status" value="1"/>
</dbReference>
<reference evidence="11 12" key="1">
    <citation type="journal article" date="2023" name="Hortic Res">
        <title>The complete reference genome for grapevine (Vitis vinifera L.) genetics and breeding.</title>
        <authorList>
            <person name="Shi X."/>
            <person name="Cao S."/>
            <person name="Wang X."/>
            <person name="Huang S."/>
            <person name="Wang Y."/>
            <person name="Liu Z."/>
            <person name="Liu W."/>
            <person name="Leng X."/>
            <person name="Peng Y."/>
            <person name="Wang N."/>
            <person name="Wang Y."/>
            <person name="Ma Z."/>
            <person name="Xu X."/>
            <person name="Zhang F."/>
            <person name="Xue H."/>
            <person name="Zhong H."/>
            <person name="Wang Y."/>
            <person name="Zhang K."/>
            <person name="Velt A."/>
            <person name="Avia K."/>
            <person name="Holtgrawe D."/>
            <person name="Grimplet J."/>
            <person name="Matus J.T."/>
            <person name="Ware D."/>
            <person name="Wu X."/>
            <person name="Wang H."/>
            <person name="Liu C."/>
            <person name="Fang Y."/>
            <person name="Rustenholz C."/>
            <person name="Cheng Z."/>
            <person name="Xiao H."/>
            <person name="Zhou Y."/>
        </authorList>
    </citation>
    <scope>NUCLEOTIDE SEQUENCE [LARGE SCALE GENOMIC DNA]</scope>
    <source>
        <strain evidence="12">cv. Pinot noir / PN40024</strain>
        <tissue evidence="11">Leaf</tissue>
    </source>
</reference>
<evidence type="ECO:0000313" key="11">
    <source>
        <dbReference type="EMBL" id="WJZ82189.1"/>
    </source>
</evidence>
<evidence type="ECO:0000256" key="9">
    <source>
        <dbReference type="RuleBase" id="RU363036"/>
    </source>
</evidence>
<dbReference type="InterPro" id="IPR023617">
    <property type="entry name" value="Tyr-tRNA-ligase_arc/euk-type"/>
</dbReference>
<accession>A0ABY9BHJ9</accession>
<evidence type="ECO:0000256" key="5">
    <source>
        <dbReference type="ARBA" id="ARBA00022917"/>
    </source>
</evidence>
<comment type="similarity">
    <text evidence="9">Belongs to the class-I aminoacyl-tRNA synthetase family.</text>
</comment>
<evidence type="ECO:0000256" key="2">
    <source>
        <dbReference type="ARBA" id="ARBA00022598"/>
    </source>
</evidence>
<keyword evidence="12" id="KW-1185">Reference proteome</keyword>
<dbReference type="InterPro" id="IPR002305">
    <property type="entry name" value="aa-tRNA-synth_Ic"/>
</dbReference>
<dbReference type="Pfam" id="PF00579">
    <property type="entry name" value="tRNA-synt_1b"/>
    <property type="match status" value="1"/>
</dbReference>
<keyword evidence="5 9" id="KW-0648">Protein biosynthesis</keyword>
<dbReference type="PANTHER" id="PTHR46264">
    <property type="entry name" value="TYROSINE-TRNA LIGASE"/>
    <property type="match status" value="1"/>
</dbReference>
<keyword evidence="2 9" id="KW-0436">Ligase</keyword>
<dbReference type="InterPro" id="IPR050489">
    <property type="entry name" value="Tyr-tRNA_synthase"/>
</dbReference>
<gene>
    <name evidence="11" type="ORF">VitviT2T_001970</name>
</gene>
<protein>
    <recommendedName>
        <fullName evidence="1">tyrosine--tRNA ligase</fullName>
        <ecNumber evidence="1">6.1.1.1</ecNumber>
    </recommendedName>
    <alternativeName>
        <fullName evidence="7">Tyrosyl-tRNA synthetase</fullName>
    </alternativeName>
</protein>
<dbReference type="PANTHER" id="PTHR46264:SF4">
    <property type="entry name" value="TYROSINE--TRNA LIGASE, CYTOPLASMIC"/>
    <property type="match status" value="1"/>
</dbReference>
<evidence type="ECO:0000256" key="3">
    <source>
        <dbReference type="ARBA" id="ARBA00022741"/>
    </source>
</evidence>
<feature type="region of interest" description="Disordered" evidence="10">
    <location>
        <begin position="1"/>
        <end position="34"/>
    </location>
</feature>
<evidence type="ECO:0000313" key="12">
    <source>
        <dbReference type="Proteomes" id="UP001227230"/>
    </source>
</evidence>
<evidence type="ECO:0000256" key="7">
    <source>
        <dbReference type="ARBA" id="ARBA00033323"/>
    </source>
</evidence>
<evidence type="ECO:0000256" key="6">
    <source>
        <dbReference type="ARBA" id="ARBA00023146"/>
    </source>
</evidence>
<dbReference type="Proteomes" id="UP001227230">
    <property type="component" value="Chromosome 2"/>
</dbReference>
<evidence type="ECO:0000256" key="4">
    <source>
        <dbReference type="ARBA" id="ARBA00022840"/>
    </source>
</evidence>
<dbReference type="InterPro" id="IPR014729">
    <property type="entry name" value="Rossmann-like_a/b/a_fold"/>
</dbReference>
<keyword evidence="4 9" id="KW-0067">ATP-binding</keyword>
<dbReference type="NCBIfam" id="NF006330">
    <property type="entry name" value="PRK08560.1"/>
    <property type="match status" value="1"/>
</dbReference>
<keyword evidence="3 9" id="KW-0547">Nucleotide-binding</keyword>
<proteinExistence type="inferred from homology"/>
<dbReference type="Gene3D" id="3.40.50.620">
    <property type="entry name" value="HUPs"/>
    <property type="match status" value="2"/>
</dbReference>
<sequence>MESEASDPTPNMQSLSVNDSQNHDSASSSNPAPAMTLEEKFRIVRSVGEECIQEDELMNLLRNKPEPICYDGFEPSGRMHIAQGVMKTISVNKLTSAGCRVKIWIADWFAQLNNKMGGDLKKIETVGRYLIEIWKAVGMDLDGGKVEFLWSSKEINARAHEYWPRVMDIARRNKLPRIMRCVQIMGRSEQEELSAAQILYPCMQCADIFFLKADICQLGMDQRKVNVLAREYCDDIKMKNKPIILSHHMLPGLQQGQEKMSKSDPSSSIFMEDEEAEVNVKIKKAYCPPKVVEGNPCLEYVNYIIFPWFNEFKVERKAENGGDKIFKSYEELIADYENGELHPGDLKPSLSKALNKILQPVRDHFANDSNAKDLLKRVKAYRVTR</sequence>